<evidence type="ECO:0000256" key="4">
    <source>
        <dbReference type="ARBA" id="ARBA00023012"/>
    </source>
</evidence>
<dbReference type="GO" id="GO:0005829">
    <property type="term" value="C:cytosol"/>
    <property type="evidence" value="ECO:0007669"/>
    <property type="project" value="TreeGrafter"/>
</dbReference>
<proteinExistence type="predicted"/>
<dbReference type="Gene3D" id="3.40.50.2300">
    <property type="match status" value="1"/>
</dbReference>
<evidence type="ECO:0000256" key="1">
    <source>
        <dbReference type="ARBA" id="ARBA00004496"/>
    </source>
</evidence>
<dbReference type="PROSITE" id="PS51755">
    <property type="entry name" value="OMPR_PHOB"/>
    <property type="match status" value="1"/>
</dbReference>
<dbReference type="SMART" id="SM00448">
    <property type="entry name" value="REC"/>
    <property type="match status" value="1"/>
</dbReference>
<dbReference type="PROSITE" id="PS50110">
    <property type="entry name" value="RESPONSE_REGULATORY"/>
    <property type="match status" value="1"/>
</dbReference>
<dbReference type="FunFam" id="1.10.10.10:FF:000099">
    <property type="entry name" value="Two-component system response regulator TorR"/>
    <property type="match status" value="1"/>
</dbReference>
<keyword evidence="3 9" id="KW-0597">Phosphoprotein</keyword>
<evidence type="ECO:0000259" key="12">
    <source>
        <dbReference type="PROSITE" id="PS51755"/>
    </source>
</evidence>
<evidence type="ECO:0000259" key="11">
    <source>
        <dbReference type="PROSITE" id="PS50110"/>
    </source>
</evidence>
<dbReference type="SUPFAM" id="SSF46894">
    <property type="entry name" value="C-terminal effector domain of the bipartite response regulators"/>
    <property type="match status" value="1"/>
</dbReference>
<dbReference type="InterPro" id="IPR001867">
    <property type="entry name" value="OmpR/PhoB-type_DNA-bd"/>
</dbReference>
<keyword evidence="2" id="KW-0963">Cytoplasm</keyword>
<dbReference type="InterPro" id="IPR011006">
    <property type="entry name" value="CheY-like_superfamily"/>
</dbReference>
<feature type="modified residue" description="4-aspartylphosphate" evidence="9">
    <location>
        <position position="56"/>
    </location>
</feature>
<comment type="subcellular location">
    <subcellularLocation>
        <location evidence="1">Cytoplasm</location>
    </subcellularLocation>
</comment>
<protein>
    <recommendedName>
        <fullName evidence="8">Regulatory protein VirG</fullName>
    </recommendedName>
</protein>
<comment type="caution">
    <text evidence="13">The sequence shown here is derived from an EMBL/GenBank/DDBJ whole genome shotgun (WGS) entry which is preliminary data.</text>
</comment>
<dbReference type="GO" id="GO:0000976">
    <property type="term" value="F:transcription cis-regulatory region binding"/>
    <property type="evidence" value="ECO:0007669"/>
    <property type="project" value="TreeGrafter"/>
</dbReference>
<dbReference type="GO" id="GO:0006355">
    <property type="term" value="P:regulation of DNA-templated transcription"/>
    <property type="evidence" value="ECO:0007669"/>
    <property type="project" value="InterPro"/>
</dbReference>
<accession>A0A3N1MEJ2</accession>
<feature type="DNA-binding region" description="OmpR/PhoB-type" evidence="10">
    <location>
        <begin position="132"/>
        <end position="232"/>
    </location>
</feature>
<dbReference type="Proteomes" id="UP000278222">
    <property type="component" value="Unassembled WGS sequence"/>
</dbReference>
<dbReference type="Pfam" id="PF00072">
    <property type="entry name" value="Response_reg"/>
    <property type="match status" value="1"/>
</dbReference>
<keyword evidence="5" id="KW-0805">Transcription regulation</keyword>
<dbReference type="InterPro" id="IPR039420">
    <property type="entry name" value="WalR-like"/>
</dbReference>
<organism evidence="13 14">
    <name type="scientific">Stella humosa</name>
    <dbReference type="NCBI Taxonomy" id="94"/>
    <lineage>
        <taxon>Bacteria</taxon>
        <taxon>Pseudomonadati</taxon>
        <taxon>Pseudomonadota</taxon>
        <taxon>Alphaproteobacteria</taxon>
        <taxon>Rhodospirillales</taxon>
        <taxon>Stellaceae</taxon>
        <taxon>Stella</taxon>
    </lineage>
</organism>
<evidence type="ECO:0000313" key="13">
    <source>
        <dbReference type="EMBL" id="ROQ01978.1"/>
    </source>
</evidence>
<keyword evidence="7" id="KW-0804">Transcription</keyword>
<dbReference type="Pfam" id="PF00486">
    <property type="entry name" value="Trans_reg_C"/>
    <property type="match status" value="1"/>
</dbReference>
<dbReference type="SMART" id="SM00862">
    <property type="entry name" value="Trans_reg_C"/>
    <property type="match status" value="1"/>
</dbReference>
<keyword evidence="14" id="KW-1185">Reference proteome</keyword>
<name>A0A3N1MEJ2_9PROT</name>
<keyword evidence="6 10" id="KW-0238">DNA-binding</keyword>
<reference evidence="13 14" key="1">
    <citation type="submission" date="2018-11" db="EMBL/GenBank/DDBJ databases">
        <title>Genomic Encyclopedia of Type Strains, Phase IV (KMG-IV): sequencing the most valuable type-strain genomes for metagenomic binning, comparative biology and taxonomic classification.</title>
        <authorList>
            <person name="Goeker M."/>
        </authorList>
    </citation>
    <scope>NUCLEOTIDE SEQUENCE [LARGE SCALE GENOMIC DNA]</scope>
    <source>
        <strain evidence="13 14">DSM 5900</strain>
    </source>
</reference>
<evidence type="ECO:0000256" key="7">
    <source>
        <dbReference type="ARBA" id="ARBA00023163"/>
    </source>
</evidence>
<evidence type="ECO:0000256" key="10">
    <source>
        <dbReference type="PROSITE-ProRule" id="PRU01091"/>
    </source>
</evidence>
<evidence type="ECO:0000256" key="3">
    <source>
        <dbReference type="ARBA" id="ARBA00022553"/>
    </source>
</evidence>
<dbReference type="SUPFAM" id="SSF52172">
    <property type="entry name" value="CheY-like"/>
    <property type="match status" value="1"/>
</dbReference>
<dbReference type="EMBL" id="RJKX01000011">
    <property type="protein sequence ID" value="ROQ01978.1"/>
    <property type="molecule type" value="Genomic_DNA"/>
</dbReference>
<keyword evidence="4" id="KW-0902">Two-component regulatory system</keyword>
<evidence type="ECO:0000256" key="6">
    <source>
        <dbReference type="ARBA" id="ARBA00023125"/>
    </source>
</evidence>
<dbReference type="Gene3D" id="6.10.250.690">
    <property type="match status" value="1"/>
</dbReference>
<dbReference type="InterPro" id="IPR036388">
    <property type="entry name" value="WH-like_DNA-bd_sf"/>
</dbReference>
<evidence type="ECO:0000256" key="9">
    <source>
        <dbReference type="PROSITE-ProRule" id="PRU00169"/>
    </source>
</evidence>
<evidence type="ECO:0000256" key="5">
    <source>
        <dbReference type="ARBA" id="ARBA00023015"/>
    </source>
</evidence>
<dbReference type="CDD" id="cd00383">
    <property type="entry name" value="trans_reg_C"/>
    <property type="match status" value="1"/>
</dbReference>
<dbReference type="AlphaFoldDB" id="A0A3N1MEJ2"/>
<dbReference type="InterPro" id="IPR016032">
    <property type="entry name" value="Sig_transdc_resp-reg_C-effctor"/>
</dbReference>
<dbReference type="RefSeq" id="WP_123688684.1">
    <property type="nucleotide sequence ID" value="NZ_AP019700.1"/>
</dbReference>
<evidence type="ECO:0000256" key="8">
    <source>
        <dbReference type="ARBA" id="ARBA00067337"/>
    </source>
</evidence>
<feature type="domain" description="OmpR/PhoB-type" evidence="12">
    <location>
        <begin position="132"/>
        <end position="232"/>
    </location>
</feature>
<gene>
    <name evidence="13" type="ORF">EDC65_1165</name>
</gene>
<dbReference type="GO" id="GO:0032993">
    <property type="term" value="C:protein-DNA complex"/>
    <property type="evidence" value="ECO:0007669"/>
    <property type="project" value="TreeGrafter"/>
</dbReference>
<feature type="domain" description="Response regulatory" evidence="11">
    <location>
        <begin position="7"/>
        <end position="120"/>
    </location>
</feature>
<evidence type="ECO:0000256" key="2">
    <source>
        <dbReference type="ARBA" id="ARBA00022490"/>
    </source>
</evidence>
<sequence length="250" mass="27311">MTAGPAHILVVDDEADVRSTIADYLRLHGLRASTADGGRAMRAILAADRVDLVLLDIRMPDEDGLTLARELRGSHPVGIIMATAAIETIDRVVGLELGADDYLAKPLDLRELLARVRAVLRRRGVTATPRPAPDVRFGQFRFDPEGRRLSGPDGGLVRLTRMELDLMAAFAANPDRVLSREALLDLAHGKDADPFDRSIDMRINRIRRKVEVDPARPQIIRTVRGAGYIFVTEGHSAAVGHKAGAKLLPD</sequence>
<evidence type="ECO:0000313" key="14">
    <source>
        <dbReference type="Proteomes" id="UP000278222"/>
    </source>
</evidence>
<dbReference type="InterPro" id="IPR001789">
    <property type="entry name" value="Sig_transdc_resp-reg_receiver"/>
</dbReference>
<dbReference type="Gene3D" id="1.10.10.10">
    <property type="entry name" value="Winged helix-like DNA-binding domain superfamily/Winged helix DNA-binding domain"/>
    <property type="match status" value="1"/>
</dbReference>
<dbReference type="OrthoDB" id="9784252at2"/>
<dbReference type="PANTHER" id="PTHR48111:SF4">
    <property type="entry name" value="DNA-BINDING DUAL TRANSCRIPTIONAL REGULATOR OMPR"/>
    <property type="match status" value="1"/>
</dbReference>
<dbReference type="PANTHER" id="PTHR48111">
    <property type="entry name" value="REGULATOR OF RPOS"/>
    <property type="match status" value="1"/>
</dbReference>
<dbReference type="GO" id="GO:0000156">
    <property type="term" value="F:phosphorelay response regulator activity"/>
    <property type="evidence" value="ECO:0007669"/>
    <property type="project" value="TreeGrafter"/>
</dbReference>